<dbReference type="NCBIfam" id="TIGR01610">
    <property type="entry name" value="phage_O_Nterm"/>
    <property type="match status" value="1"/>
</dbReference>
<gene>
    <name evidence="3" type="ORF">Cdeb_02797</name>
</gene>
<evidence type="ECO:0000256" key="1">
    <source>
        <dbReference type="SAM" id="Coils"/>
    </source>
</evidence>
<dbReference type="InterPro" id="IPR036390">
    <property type="entry name" value="WH_DNA-bd_sf"/>
</dbReference>
<comment type="caution">
    <text evidence="3">The sequence shown here is derived from an EMBL/GenBank/DDBJ whole genome shotgun (WGS) entry which is preliminary data.</text>
</comment>
<dbReference type="Pfam" id="PF04492">
    <property type="entry name" value="Phage_rep_O"/>
    <property type="match status" value="1"/>
</dbReference>
<keyword evidence="4" id="KW-1185">Reference proteome</keyword>
<dbReference type="InterPro" id="IPR006497">
    <property type="entry name" value="Phage_lambda_VrpO_N"/>
</dbReference>
<organism evidence="3 4">
    <name type="scientific">Caldibacillus debilis GB1</name>
    <dbReference type="NCBI Taxonomy" id="1339248"/>
    <lineage>
        <taxon>Bacteria</taxon>
        <taxon>Bacillati</taxon>
        <taxon>Bacillota</taxon>
        <taxon>Bacilli</taxon>
        <taxon>Bacillales</taxon>
        <taxon>Bacillaceae</taxon>
        <taxon>Caldibacillus</taxon>
    </lineage>
</organism>
<dbReference type="EMBL" id="AZRV01000006">
    <property type="protein sequence ID" value="RKO63534.1"/>
    <property type="molecule type" value="Genomic_DNA"/>
</dbReference>
<sequence length="334" mass="38650">MMSLADVQLENGYTKIANEILERLALTKLSPTQFRIILAILRYTYGFNRKDHEISLSFLSETTGIHRQRIKPDLDKLIEWNIVKVTEEGDFTKPRKLAFNKDYDTWCLQSSKMLTVSKNADSTVSEIADSTVSKNADTGVSKSAYQEINNINKNLNKKDKEIAADKNTHEEQTGGVPTTESVQLLNSESVGQIPGSSSSDYERIKNTFMQLAGIRGFEISPLDQQAILELLEYKIEIEKVLKWLKECFDRYKPKHKHDKINSFRYCLPYILDRYFEEQEAKNPKKATYRKKPTRVEPVPSWLHNWEINEPAEIEISNFEEEKRKLEAELKQFGS</sequence>
<dbReference type="SUPFAM" id="SSF46785">
    <property type="entry name" value="Winged helix' DNA-binding domain"/>
    <property type="match status" value="1"/>
</dbReference>
<feature type="coiled-coil region" evidence="1">
    <location>
        <begin position="141"/>
        <end position="168"/>
    </location>
</feature>
<accession>A0A420VIN5</accession>
<evidence type="ECO:0000313" key="3">
    <source>
        <dbReference type="EMBL" id="RKO63534.1"/>
    </source>
</evidence>
<protein>
    <submittedName>
        <fullName evidence="3">Phage replication protein O</fullName>
    </submittedName>
</protein>
<dbReference type="AlphaFoldDB" id="A0A420VIN5"/>
<reference evidence="3 4" key="1">
    <citation type="submission" date="2013-12" db="EMBL/GenBank/DDBJ databases">
        <title>Genome and proteome characterization of Caldibacillus debilis GB1 derived from a cellulolytic aero-tolerant co-culture.</title>
        <authorList>
            <person name="Wushke S.T."/>
            <person name="Zhang X."/>
            <person name="Fristensky B."/>
            <person name="Wilkins J.A."/>
            <person name="Levin D.B."/>
            <person name="Sparling R."/>
        </authorList>
    </citation>
    <scope>NUCLEOTIDE SEQUENCE [LARGE SCALE GENOMIC DNA]</scope>
    <source>
        <strain evidence="3 4">GB1</strain>
    </source>
</reference>
<evidence type="ECO:0000259" key="2">
    <source>
        <dbReference type="Pfam" id="PF04492"/>
    </source>
</evidence>
<dbReference type="InterPro" id="IPR036388">
    <property type="entry name" value="WH-like_DNA-bd_sf"/>
</dbReference>
<dbReference type="Proteomes" id="UP000286235">
    <property type="component" value="Unassembled WGS sequence"/>
</dbReference>
<name>A0A420VIN5_9BACI</name>
<proteinExistence type="predicted"/>
<dbReference type="Gene3D" id="1.10.10.10">
    <property type="entry name" value="Winged helix-like DNA-binding domain superfamily/Winged helix DNA-binding domain"/>
    <property type="match status" value="1"/>
</dbReference>
<feature type="domain" description="Bacteriophage lambda Replication protein O N-terminal" evidence="2">
    <location>
        <begin position="7"/>
        <end position="106"/>
    </location>
</feature>
<dbReference type="GO" id="GO:0006260">
    <property type="term" value="P:DNA replication"/>
    <property type="evidence" value="ECO:0007669"/>
    <property type="project" value="InterPro"/>
</dbReference>
<keyword evidence="1" id="KW-0175">Coiled coil</keyword>
<evidence type="ECO:0000313" key="4">
    <source>
        <dbReference type="Proteomes" id="UP000286235"/>
    </source>
</evidence>